<evidence type="ECO:0000313" key="2">
    <source>
        <dbReference type="EMBL" id="ODO00443.1"/>
    </source>
</evidence>
<reference evidence="2 3" key="1">
    <citation type="submission" date="2016-06" db="EMBL/GenBank/DDBJ databases">
        <title>Evolution of pathogenesis and genome organization in the Tremellales.</title>
        <authorList>
            <person name="Cuomo C."/>
            <person name="Litvintseva A."/>
            <person name="Heitman J."/>
            <person name="Chen Y."/>
            <person name="Sun S."/>
            <person name="Springer D."/>
            <person name="Dromer F."/>
            <person name="Young S."/>
            <person name="Zeng Q."/>
            <person name="Chapman S."/>
            <person name="Gujja S."/>
            <person name="Saif S."/>
            <person name="Birren B."/>
        </authorList>
    </citation>
    <scope>NUCLEOTIDE SEQUENCE [LARGE SCALE GENOMIC DNA]</scope>
    <source>
        <strain evidence="2 3">CBS 6273</strain>
    </source>
</reference>
<dbReference type="AlphaFoldDB" id="A0A1E3JHY6"/>
<sequence length="218" mass="24191">MAWVGYGNPLRLERVSKVYVKIYICTPPSSPPPPSSLSSPSPSSSSSDLYDLSDTADLLLSVLEKGFGGSYYEPEDRVARYLTWDVEELKGARERCRGFRYVRFESRRELREAMRRAERMGGGVMVGIDGKGVGSMALLLVVLNNKYYHQISDQHSCWPLLPPPSKPPQRCPVIQSHAEADYHQLVPPPPKASALILIYQCTATSRGSCSGVLPLHHS</sequence>
<accession>A0A1E3JHY6</accession>
<evidence type="ECO:0000256" key="1">
    <source>
        <dbReference type="SAM" id="MobiDB-lite"/>
    </source>
</evidence>
<proteinExistence type="predicted"/>
<comment type="caution">
    <text evidence="2">The sequence shown here is derived from an EMBL/GenBank/DDBJ whole genome shotgun (WGS) entry which is preliminary data.</text>
</comment>
<dbReference type="EMBL" id="MEKH01000011">
    <property type="protein sequence ID" value="ODO00443.1"/>
    <property type="molecule type" value="Genomic_DNA"/>
</dbReference>
<organism evidence="2 3">
    <name type="scientific">Cryptococcus amylolentus CBS 6273</name>
    <dbReference type="NCBI Taxonomy" id="1296118"/>
    <lineage>
        <taxon>Eukaryota</taxon>
        <taxon>Fungi</taxon>
        <taxon>Dikarya</taxon>
        <taxon>Basidiomycota</taxon>
        <taxon>Agaricomycotina</taxon>
        <taxon>Tremellomycetes</taxon>
        <taxon>Tremellales</taxon>
        <taxon>Cryptococcaceae</taxon>
        <taxon>Cryptococcus</taxon>
    </lineage>
</organism>
<evidence type="ECO:0000313" key="3">
    <source>
        <dbReference type="Proteomes" id="UP000095149"/>
    </source>
</evidence>
<feature type="region of interest" description="Disordered" evidence="1">
    <location>
        <begin position="29"/>
        <end position="49"/>
    </location>
</feature>
<feature type="compositionally biased region" description="Low complexity" evidence="1">
    <location>
        <begin position="36"/>
        <end position="49"/>
    </location>
</feature>
<gene>
    <name evidence="2" type="ORF">I350_07084</name>
</gene>
<name>A0A1E3JHY6_9TREE</name>
<dbReference type="Proteomes" id="UP000095149">
    <property type="component" value="Unassembled WGS sequence"/>
</dbReference>
<protein>
    <submittedName>
        <fullName evidence="2">Uncharacterized protein</fullName>
    </submittedName>
</protein>